<dbReference type="InterPro" id="IPR042095">
    <property type="entry name" value="SUMF_sf"/>
</dbReference>
<dbReference type="Gene3D" id="3.90.1580.10">
    <property type="entry name" value="paralog of FGE (formylglycine-generating enzyme)"/>
    <property type="match status" value="1"/>
</dbReference>
<sequence length="296" mass="32814">MSACNSGLSKHQKHARKYPLKDKGNIKQLTPHAKIHKRKTKKYKKRTKKYRRQTKKLPAPSSFDQILLPTIIHPVNGTLMVLVDSSVDKAGQLKSKQGSLISPINVSNDKKKIHMFYIDHTEVTVRQYKNTHPTHDQTYITGETCPLCPALSVDWISADKHCRAVGKRLPTEAEWELAAGGSSKKTAYWSNKTKGSFANLVGEKDGFLSVAPVGSFPSGAGPYGTLDMIGNAWEWVDTPHSPLPKNFEPKKNKNYKIIKGGGWTSPLSLATINYRNAVAGDIKNPTFGFRCAKSIS</sequence>
<proteinExistence type="predicted"/>
<dbReference type="InterPro" id="IPR051043">
    <property type="entry name" value="Sulfatase_Mod_Factor_Kinase"/>
</dbReference>
<dbReference type="GO" id="GO:0120147">
    <property type="term" value="F:formylglycine-generating oxidase activity"/>
    <property type="evidence" value="ECO:0007669"/>
    <property type="project" value="TreeGrafter"/>
</dbReference>
<dbReference type="PANTHER" id="PTHR23150">
    <property type="entry name" value="SULFATASE MODIFYING FACTOR 1, 2"/>
    <property type="match status" value="1"/>
</dbReference>
<dbReference type="PANTHER" id="PTHR23150:SF19">
    <property type="entry name" value="FORMYLGLYCINE-GENERATING ENZYME"/>
    <property type="match status" value="1"/>
</dbReference>
<feature type="compositionally biased region" description="Basic residues" evidence="1">
    <location>
        <begin position="33"/>
        <end position="55"/>
    </location>
</feature>
<accession>A0A382A723</accession>
<feature type="region of interest" description="Disordered" evidence="1">
    <location>
        <begin position="1"/>
        <end position="56"/>
    </location>
</feature>
<gene>
    <name evidence="3" type="ORF">METZ01_LOCUS150189</name>
</gene>
<dbReference type="Pfam" id="PF03781">
    <property type="entry name" value="FGE-sulfatase"/>
    <property type="match status" value="1"/>
</dbReference>
<name>A0A382A723_9ZZZZ</name>
<dbReference type="InterPro" id="IPR005532">
    <property type="entry name" value="SUMF_dom"/>
</dbReference>
<evidence type="ECO:0000256" key="1">
    <source>
        <dbReference type="SAM" id="MobiDB-lite"/>
    </source>
</evidence>
<evidence type="ECO:0000259" key="2">
    <source>
        <dbReference type="Pfam" id="PF03781"/>
    </source>
</evidence>
<organism evidence="3">
    <name type="scientific">marine metagenome</name>
    <dbReference type="NCBI Taxonomy" id="408172"/>
    <lineage>
        <taxon>unclassified sequences</taxon>
        <taxon>metagenomes</taxon>
        <taxon>ecological metagenomes</taxon>
    </lineage>
</organism>
<protein>
    <recommendedName>
        <fullName evidence="2">Sulfatase-modifying factor enzyme-like domain-containing protein</fullName>
    </recommendedName>
</protein>
<dbReference type="AlphaFoldDB" id="A0A382A723"/>
<dbReference type="SUPFAM" id="SSF56436">
    <property type="entry name" value="C-type lectin-like"/>
    <property type="match status" value="1"/>
</dbReference>
<dbReference type="EMBL" id="UINC01024186">
    <property type="protein sequence ID" value="SVA97335.1"/>
    <property type="molecule type" value="Genomic_DNA"/>
</dbReference>
<dbReference type="InterPro" id="IPR016187">
    <property type="entry name" value="CTDL_fold"/>
</dbReference>
<reference evidence="3" key="1">
    <citation type="submission" date="2018-05" db="EMBL/GenBank/DDBJ databases">
        <authorList>
            <person name="Lanie J.A."/>
            <person name="Ng W.-L."/>
            <person name="Kazmierczak K.M."/>
            <person name="Andrzejewski T.M."/>
            <person name="Davidsen T.M."/>
            <person name="Wayne K.J."/>
            <person name="Tettelin H."/>
            <person name="Glass J.I."/>
            <person name="Rusch D."/>
            <person name="Podicherti R."/>
            <person name="Tsui H.-C.T."/>
            <person name="Winkler M.E."/>
        </authorList>
    </citation>
    <scope>NUCLEOTIDE SEQUENCE</scope>
</reference>
<feature type="domain" description="Sulfatase-modifying factor enzyme-like" evidence="2">
    <location>
        <begin position="109"/>
        <end position="293"/>
    </location>
</feature>
<evidence type="ECO:0000313" key="3">
    <source>
        <dbReference type="EMBL" id="SVA97335.1"/>
    </source>
</evidence>